<dbReference type="GO" id="GO:0004523">
    <property type="term" value="F:RNA-DNA hybrid ribonuclease activity"/>
    <property type="evidence" value="ECO:0007669"/>
    <property type="project" value="InterPro"/>
</dbReference>
<dbReference type="PANTHER" id="PTHR33286">
    <property type="entry name" value="BIFUNCTIONAL INHIBITOR/LIPID-TRANSFER PROTEIN/SEED STORAGE 2S ALBUMIN SUPERFAMILY PROTEIN"/>
    <property type="match status" value="1"/>
</dbReference>
<dbReference type="OrthoDB" id="1151225at2759"/>
<dbReference type="InterPro" id="IPR036312">
    <property type="entry name" value="Bifun_inhib/LTP/seed_sf"/>
</dbReference>
<dbReference type="PANTHER" id="PTHR33286:SF54">
    <property type="entry name" value="BIFUNCTIONAL INHIBITOR_LIPID-TRANSFER PROTEIN_SEED STORAGE 2S ALBUMIN SUPERFAMILY PROTEIN"/>
    <property type="match status" value="1"/>
</dbReference>
<feature type="domain" description="RNase H type-1" evidence="4">
    <location>
        <begin position="135"/>
        <end position="245"/>
    </location>
</feature>
<keyword evidence="3" id="KW-0446">Lipid-binding</keyword>
<dbReference type="InterPro" id="IPR016140">
    <property type="entry name" value="Bifunc_inhib/LTP/seed_store"/>
</dbReference>
<comment type="function">
    <text evidence="1">Plant non-specific lipid-transfer proteins transfer phospholipids as well as galactolipids across membranes. May play a role in wax or cutin deposition in the cell walls of expanding epidermal cells and certain secretory tissues.</text>
</comment>
<dbReference type="InterPro" id="IPR002156">
    <property type="entry name" value="RNaseH_domain"/>
</dbReference>
<dbReference type="EMBL" id="VOIH02000009">
    <property type="protein sequence ID" value="KAF3437446.1"/>
    <property type="molecule type" value="Genomic_DNA"/>
</dbReference>
<dbReference type="InterPro" id="IPR012337">
    <property type="entry name" value="RNaseH-like_sf"/>
</dbReference>
<evidence type="ECO:0000313" key="7">
    <source>
        <dbReference type="Proteomes" id="UP000796880"/>
    </source>
</evidence>
<reference evidence="6" key="1">
    <citation type="submission" date="2020-03" db="EMBL/GenBank/DDBJ databases">
        <title>A high-quality chromosome-level genome assembly of a woody plant with both climbing and erect habits, Rhamnella rubrinervis.</title>
        <authorList>
            <person name="Lu Z."/>
            <person name="Yang Y."/>
            <person name="Zhu X."/>
            <person name="Sun Y."/>
        </authorList>
    </citation>
    <scope>NUCLEOTIDE SEQUENCE</scope>
    <source>
        <strain evidence="6">BYM</strain>
        <tissue evidence="6">Leaf</tissue>
    </source>
</reference>
<comment type="caution">
    <text evidence="6">The sequence shown here is derived from an EMBL/GenBank/DDBJ whole genome shotgun (WGS) entry which is preliminary data.</text>
</comment>
<dbReference type="SUPFAM" id="SSF53098">
    <property type="entry name" value="Ribonuclease H-like"/>
    <property type="match status" value="1"/>
</dbReference>
<evidence type="ECO:0000313" key="6">
    <source>
        <dbReference type="EMBL" id="KAF3437446.1"/>
    </source>
</evidence>
<sequence length="350" mass="39346">MAMLKRFLGVRLLSTLLKRRQNPFTLHRRYKIEGIERLTLDQEFKGKDYPIEEENALYFSGHLVSTKVIVSNCPLCEMEEETAIHLFKGCEATKILAFAGVWGCSSWGWRNLMGYAQMLSERIVEFTSAKASGGLQDDGKAAFAFVLRDEQGRILFLTSTISAADAELKALGWAFEIAKEKEWNQICWSSDALSVVKEVVANSEPCCWDSRYLILFCKSLLKEKNWELTWNARSANLVADAVAKFTLRSSWFGTSMSMVVAILMFCGENMMVRGQVGCRGDMQGLIKQCAVYVQKGTPMGDPSEACCTVVRGVDIPCVCQRLSKEIEQMVDMDKVFHVVNFCDRPLAHGT</sequence>
<proteinExistence type="predicted"/>
<dbReference type="Pfam" id="PF14368">
    <property type="entry name" value="LTP_2"/>
    <property type="match status" value="1"/>
</dbReference>
<dbReference type="GO" id="GO:0008289">
    <property type="term" value="F:lipid binding"/>
    <property type="evidence" value="ECO:0007669"/>
    <property type="project" value="UniProtKB-KW"/>
</dbReference>
<dbReference type="AlphaFoldDB" id="A0A8K0DZ92"/>
<feature type="domain" description="Bifunctional inhibitor/plant lipid transfer protein/seed storage helical" evidence="5">
    <location>
        <begin position="261"/>
        <end position="344"/>
    </location>
</feature>
<organism evidence="6 7">
    <name type="scientific">Rhamnella rubrinervis</name>
    <dbReference type="NCBI Taxonomy" id="2594499"/>
    <lineage>
        <taxon>Eukaryota</taxon>
        <taxon>Viridiplantae</taxon>
        <taxon>Streptophyta</taxon>
        <taxon>Embryophyta</taxon>
        <taxon>Tracheophyta</taxon>
        <taxon>Spermatophyta</taxon>
        <taxon>Magnoliopsida</taxon>
        <taxon>eudicotyledons</taxon>
        <taxon>Gunneridae</taxon>
        <taxon>Pentapetalae</taxon>
        <taxon>rosids</taxon>
        <taxon>fabids</taxon>
        <taxon>Rosales</taxon>
        <taxon>Rhamnaceae</taxon>
        <taxon>rhamnoid group</taxon>
        <taxon>Rhamneae</taxon>
        <taxon>Rhamnella</taxon>
    </lineage>
</organism>
<evidence type="ECO:0000256" key="3">
    <source>
        <dbReference type="ARBA" id="ARBA00023121"/>
    </source>
</evidence>
<evidence type="ECO:0000256" key="1">
    <source>
        <dbReference type="ARBA" id="ARBA00003211"/>
    </source>
</evidence>
<dbReference type="Gene3D" id="1.10.110.10">
    <property type="entry name" value="Plant lipid-transfer and hydrophobic proteins"/>
    <property type="match status" value="1"/>
</dbReference>
<evidence type="ECO:0008006" key="8">
    <source>
        <dbReference type="Google" id="ProtNLM"/>
    </source>
</evidence>
<keyword evidence="2" id="KW-0813">Transport</keyword>
<dbReference type="InterPro" id="IPR036397">
    <property type="entry name" value="RNaseH_sf"/>
</dbReference>
<dbReference type="GO" id="GO:0003676">
    <property type="term" value="F:nucleic acid binding"/>
    <property type="evidence" value="ECO:0007669"/>
    <property type="project" value="InterPro"/>
</dbReference>
<evidence type="ECO:0000259" key="4">
    <source>
        <dbReference type="Pfam" id="PF13456"/>
    </source>
</evidence>
<dbReference type="Proteomes" id="UP000796880">
    <property type="component" value="Unassembled WGS sequence"/>
</dbReference>
<gene>
    <name evidence="6" type="ORF">FNV43_RR20199</name>
</gene>
<dbReference type="Pfam" id="PF13456">
    <property type="entry name" value="RVT_3"/>
    <property type="match status" value="1"/>
</dbReference>
<dbReference type="InterPro" id="IPR044730">
    <property type="entry name" value="RNase_H-like_dom_plant"/>
</dbReference>
<evidence type="ECO:0000259" key="5">
    <source>
        <dbReference type="Pfam" id="PF14368"/>
    </source>
</evidence>
<evidence type="ECO:0000256" key="2">
    <source>
        <dbReference type="ARBA" id="ARBA00022448"/>
    </source>
</evidence>
<accession>A0A8K0DZ92</accession>
<name>A0A8K0DZ92_9ROSA</name>
<protein>
    <recommendedName>
        <fullName evidence="8">RNase H type-1 domain-containing protein</fullName>
    </recommendedName>
</protein>
<dbReference type="CDD" id="cd06222">
    <property type="entry name" value="RNase_H_like"/>
    <property type="match status" value="1"/>
</dbReference>
<dbReference type="CDD" id="cd04660">
    <property type="entry name" value="nsLTP_like"/>
    <property type="match status" value="1"/>
</dbReference>
<dbReference type="Gene3D" id="3.30.420.10">
    <property type="entry name" value="Ribonuclease H-like superfamily/Ribonuclease H"/>
    <property type="match status" value="1"/>
</dbReference>
<dbReference type="InterPro" id="IPR044741">
    <property type="entry name" value="NsLTP-like"/>
</dbReference>
<dbReference type="SUPFAM" id="SSF47699">
    <property type="entry name" value="Bifunctional inhibitor/lipid-transfer protein/seed storage 2S albumin"/>
    <property type="match status" value="1"/>
</dbReference>
<keyword evidence="7" id="KW-1185">Reference proteome</keyword>